<reference evidence="2 3" key="1">
    <citation type="submission" date="2021-11" db="EMBL/GenBank/DDBJ databases">
        <title>Aliifidinibius sp. nov., a new bacterium isolated from saline soil.</title>
        <authorList>
            <person name="Galisteo C."/>
            <person name="De La Haba R."/>
            <person name="Sanchez-Porro C."/>
            <person name="Ventosa A."/>
        </authorList>
    </citation>
    <scope>NUCLEOTIDE SEQUENCE [LARGE SCALE GENOMIC DNA]</scope>
    <source>
        <strain evidence="2 3">KACC 190600</strain>
    </source>
</reference>
<evidence type="ECO:0000313" key="3">
    <source>
        <dbReference type="Proteomes" id="UP001207337"/>
    </source>
</evidence>
<dbReference type="Proteomes" id="UP001207337">
    <property type="component" value="Unassembled WGS sequence"/>
</dbReference>
<keyword evidence="3" id="KW-1185">Reference proteome</keyword>
<keyword evidence="1" id="KW-1133">Transmembrane helix</keyword>
<proteinExistence type="predicted"/>
<dbReference type="PANTHER" id="PTHR40076">
    <property type="entry name" value="MEMBRANE PROTEIN-RELATED"/>
    <property type="match status" value="1"/>
</dbReference>
<dbReference type="PANTHER" id="PTHR40076:SF1">
    <property type="entry name" value="MEMBRANE PROTEIN"/>
    <property type="match status" value="1"/>
</dbReference>
<dbReference type="RefSeq" id="WP_265791280.1">
    <property type="nucleotide sequence ID" value="NZ_BAABRS010000004.1"/>
</dbReference>
<evidence type="ECO:0008006" key="4">
    <source>
        <dbReference type="Google" id="ProtNLM"/>
    </source>
</evidence>
<name>A0ABT3Q239_9BACT</name>
<feature type="transmembrane region" description="Helical" evidence="1">
    <location>
        <begin position="175"/>
        <end position="200"/>
    </location>
</feature>
<protein>
    <recommendedName>
        <fullName evidence="4">Membrane protein YesL</fullName>
    </recommendedName>
</protein>
<keyword evidence="1" id="KW-0472">Membrane</keyword>
<comment type="caution">
    <text evidence="2">The sequence shown here is derived from an EMBL/GenBank/DDBJ whole genome shotgun (WGS) entry which is preliminary data.</text>
</comment>
<keyword evidence="1" id="KW-0812">Transmembrane</keyword>
<feature type="transmembrane region" description="Helical" evidence="1">
    <location>
        <begin position="136"/>
        <end position="155"/>
    </location>
</feature>
<feature type="transmembrane region" description="Helical" evidence="1">
    <location>
        <begin position="58"/>
        <end position="82"/>
    </location>
</feature>
<accession>A0ABT3Q239</accession>
<feature type="transmembrane region" description="Helical" evidence="1">
    <location>
        <begin position="102"/>
        <end position="129"/>
    </location>
</feature>
<gene>
    <name evidence="2" type="ORF">LQ318_14770</name>
</gene>
<organism evidence="2 3">
    <name type="scientific">Fodinibius salicampi</name>
    <dbReference type="NCBI Taxonomy" id="1920655"/>
    <lineage>
        <taxon>Bacteria</taxon>
        <taxon>Pseudomonadati</taxon>
        <taxon>Balneolota</taxon>
        <taxon>Balneolia</taxon>
        <taxon>Balneolales</taxon>
        <taxon>Balneolaceae</taxon>
        <taxon>Fodinibius</taxon>
    </lineage>
</organism>
<evidence type="ECO:0000313" key="2">
    <source>
        <dbReference type="EMBL" id="MCW9714172.1"/>
    </source>
</evidence>
<dbReference type="EMBL" id="JAJNDC010000004">
    <property type="protein sequence ID" value="MCW9714172.1"/>
    <property type="molecule type" value="Genomic_DNA"/>
</dbReference>
<evidence type="ECO:0000256" key="1">
    <source>
        <dbReference type="SAM" id="Phobius"/>
    </source>
</evidence>
<dbReference type="InterPro" id="IPR010380">
    <property type="entry name" value="DUF975"/>
</dbReference>
<sequence length="218" mass="24750">MPNQSIDLVQLFKYSFGKYKKYLSFVIGIMTTYYVLAIIPQVYFLTYAPANPTTESQILSGVLTVLQLYLSLGFIKIMLWLIDDKYVEVSDLFNNFRPFLSYFVASFIYMIGITIGIFLLVLPAIFIAIRFLFYPYFILINNDTAIAALQKSYYITQNLTLELFLFGTTVVSLNIIGVLFFGIGIIFTYPLTTMATAVIYKSLAGNSKNIPSESYLPS</sequence>
<feature type="transmembrane region" description="Helical" evidence="1">
    <location>
        <begin position="22"/>
        <end position="46"/>
    </location>
</feature>